<dbReference type="Proteomes" id="UP000035642">
    <property type="component" value="Unassembled WGS sequence"/>
</dbReference>
<reference evidence="1" key="1">
    <citation type="submission" date="2012-09" db="EMBL/GenBank/DDBJ databases">
        <authorList>
            <person name="Martin A.A."/>
        </authorList>
    </citation>
    <scope>NUCLEOTIDE SEQUENCE</scope>
</reference>
<accession>A0A0K0DG76</accession>
<proteinExistence type="predicted"/>
<name>A0A0K0DG76_ANGCA</name>
<organism evidence="1 2">
    <name type="scientific">Angiostrongylus cantonensis</name>
    <name type="common">Rat lungworm</name>
    <dbReference type="NCBI Taxonomy" id="6313"/>
    <lineage>
        <taxon>Eukaryota</taxon>
        <taxon>Metazoa</taxon>
        <taxon>Ecdysozoa</taxon>
        <taxon>Nematoda</taxon>
        <taxon>Chromadorea</taxon>
        <taxon>Rhabditida</taxon>
        <taxon>Rhabditina</taxon>
        <taxon>Rhabditomorpha</taxon>
        <taxon>Strongyloidea</taxon>
        <taxon>Metastrongylidae</taxon>
        <taxon>Angiostrongylus</taxon>
    </lineage>
</organism>
<evidence type="ECO:0000313" key="1">
    <source>
        <dbReference type="Proteomes" id="UP000035642"/>
    </source>
</evidence>
<reference evidence="2" key="2">
    <citation type="submission" date="2017-02" db="UniProtKB">
        <authorList>
            <consortium name="WormBaseParasite"/>
        </authorList>
    </citation>
    <scope>IDENTIFICATION</scope>
</reference>
<dbReference type="STRING" id="6313.A0A0K0DG76"/>
<protein>
    <submittedName>
        <fullName evidence="2">Cadherin domain-containing protein</fullName>
    </submittedName>
</protein>
<dbReference type="AlphaFoldDB" id="A0A0K0DG76"/>
<keyword evidence="1" id="KW-1185">Reference proteome</keyword>
<dbReference type="WBParaSite" id="ACAC_0001004501-mRNA-1">
    <property type="protein sequence ID" value="ACAC_0001004501-mRNA-1"/>
    <property type="gene ID" value="ACAC_0001004501"/>
</dbReference>
<evidence type="ECO:0000313" key="2">
    <source>
        <dbReference type="WBParaSite" id="ACAC_0001004501-mRNA-1"/>
    </source>
</evidence>
<sequence>METDPNSRNPVNSSKLRSTFYPEYQLRLLCQLDQESSAIAAQTFSIVEESNWENINFIRQCSDSGGKYVDAEKHDRVVLNVQAELLNGATNQTQAAVLIQDRNDNSSKYQRIL</sequence>